<reference evidence="2 3" key="1">
    <citation type="submission" date="2023-04" db="EMBL/GenBank/DDBJ databases">
        <title>Forest soil microbial communities from Buena Vista Peninsula, Colon Province, Panama.</title>
        <authorList>
            <person name="Bouskill N."/>
        </authorList>
    </citation>
    <scope>NUCLEOTIDE SEQUENCE [LARGE SCALE GENOMIC DNA]</scope>
    <source>
        <strain evidence="2 3">AC80</strain>
    </source>
</reference>
<evidence type="ECO:0000256" key="1">
    <source>
        <dbReference type="ARBA" id="ARBA00022729"/>
    </source>
</evidence>
<name>A0ABT6KXI9_9MYCO</name>
<evidence type="ECO:0000313" key="2">
    <source>
        <dbReference type="EMBL" id="MDH6195429.1"/>
    </source>
</evidence>
<dbReference type="Gene3D" id="3.40.190.10">
    <property type="entry name" value="Periplasmic binding protein-like II"/>
    <property type="match status" value="2"/>
</dbReference>
<dbReference type="PANTHER" id="PTHR30006:SF2">
    <property type="entry name" value="ABC TRANSPORTER SUBSTRATE-BINDING PROTEIN"/>
    <property type="match status" value="1"/>
</dbReference>
<dbReference type="Pfam" id="PF13343">
    <property type="entry name" value="SBP_bac_6"/>
    <property type="match status" value="1"/>
</dbReference>
<gene>
    <name evidence="2" type="ORF">M2272_002069</name>
</gene>
<dbReference type="SUPFAM" id="SSF53850">
    <property type="entry name" value="Periplasmic binding protein-like II"/>
    <property type="match status" value="1"/>
</dbReference>
<evidence type="ECO:0000313" key="3">
    <source>
        <dbReference type="Proteomes" id="UP001160130"/>
    </source>
</evidence>
<keyword evidence="1" id="KW-0732">Signal</keyword>
<organism evidence="2 3">
    <name type="scientific">Mycolicibacterium frederiksbergense</name>
    <dbReference type="NCBI Taxonomy" id="117567"/>
    <lineage>
        <taxon>Bacteria</taxon>
        <taxon>Bacillati</taxon>
        <taxon>Actinomycetota</taxon>
        <taxon>Actinomycetes</taxon>
        <taxon>Mycobacteriales</taxon>
        <taxon>Mycobacteriaceae</taxon>
        <taxon>Mycolicibacterium</taxon>
    </lineage>
</organism>
<comment type="caution">
    <text evidence="2">The sequence shown here is derived from an EMBL/GenBank/DDBJ whole genome shotgun (WGS) entry which is preliminary data.</text>
</comment>
<dbReference type="PANTHER" id="PTHR30006">
    <property type="entry name" value="THIAMINE-BINDING PERIPLASMIC PROTEIN-RELATED"/>
    <property type="match status" value="1"/>
</dbReference>
<accession>A0ABT6KXI9</accession>
<protein>
    <submittedName>
        <fullName evidence="2">Spermidine/putrescine transport system substrate-binding protein</fullName>
    </submittedName>
</protein>
<proteinExistence type="predicted"/>
<dbReference type="EMBL" id="JARXVE010000003">
    <property type="protein sequence ID" value="MDH6195429.1"/>
    <property type="molecule type" value="Genomic_DNA"/>
</dbReference>
<dbReference type="RefSeq" id="WP_280832089.1">
    <property type="nucleotide sequence ID" value="NZ_JARXVE010000003.1"/>
</dbReference>
<sequence length="395" mass="41399">MISSRIATALVASNGPTVLPKVLPKGAALAVSALVAVGLAACAPPQKGAAGGETDTGVKVAEARSAADFGGMDKLVEAAKAEGELNVIALPPDWANYGELIKVFSDKYGIKVDSALPNASSQEEINSAHQQQGKSTAPDVFDMGQSVALANTPMFAPYKVATFDDIPEKFKDPQGTWVNDYGGYMSIGFDSTKVPPITSVDDLLKPEYQGKVALNGDPTQAGAAFAGVVMVAVSQGGSADDIAPGVKFFAKLNEVGNFLPLDPTPATIESGQTPVVIDWNYLNGTESKKVPGWQVMVPHEALVAGYYFQAINKDAPHPAAARLWQEFLFSDEGQNLFAKGGVRPVRADQMIMAGTADRAAFGQLPIIDGPVTVVTQAQTDTANKYLADNWAKAIG</sequence>
<keyword evidence="3" id="KW-1185">Reference proteome</keyword>
<dbReference type="Proteomes" id="UP001160130">
    <property type="component" value="Unassembled WGS sequence"/>
</dbReference>